<comment type="subunit">
    <text evidence="3">Homotetramer.</text>
</comment>
<dbReference type="InterPro" id="IPR054542">
    <property type="entry name" value="Cys_met_metab_PP"/>
</dbReference>
<dbReference type="InterPro" id="IPR015422">
    <property type="entry name" value="PyrdxlP-dep_Trfase_small"/>
</dbReference>
<dbReference type="InterPro" id="IPR015421">
    <property type="entry name" value="PyrdxlP-dep_Trfase_major"/>
</dbReference>
<name>A0A0E3P827_9EURY</name>
<dbReference type="Pfam" id="PF01053">
    <property type="entry name" value="Cys_Met_Meta_PP"/>
    <property type="match status" value="1"/>
</dbReference>
<comment type="cofactor">
    <cofactor evidence="1">
        <name>pyridoxal 5'-phosphate</name>
        <dbReference type="ChEBI" id="CHEBI:597326"/>
    </cofactor>
</comment>
<dbReference type="EC" id="2.5.1.49" evidence="6"/>
<proteinExistence type="inferred from homology"/>
<evidence type="ECO:0000256" key="3">
    <source>
        <dbReference type="ARBA" id="ARBA00011881"/>
    </source>
</evidence>
<reference evidence="6 7" key="1">
    <citation type="submission" date="2014-07" db="EMBL/GenBank/DDBJ databases">
        <title>Methanogenic archaea and the global carbon cycle.</title>
        <authorList>
            <person name="Henriksen J.R."/>
            <person name="Luke J."/>
            <person name="Reinhart S."/>
            <person name="Benedict M.N."/>
            <person name="Youngblut N.D."/>
            <person name="Metcalf M.E."/>
            <person name="Whitaker R.J."/>
            <person name="Metcalf W.W."/>
        </authorList>
    </citation>
    <scope>NUCLEOTIDE SEQUENCE [LARGE SCALE GENOMIC DNA]</scope>
    <source>
        <strain evidence="6 7">T4/M</strain>
    </source>
</reference>
<dbReference type="RefSeq" id="WP_197080269.1">
    <property type="nucleotide sequence ID" value="NZ_CP009506.1"/>
</dbReference>
<dbReference type="PATRIC" id="fig|1434120.4.peg.3056"/>
<dbReference type="CDD" id="cd00614">
    <property type="entry name" value="CGS_like"/>
    <property type="match status" value="1"/>
</dbReference>
<dbReference type="EMBL" id="CP009506">
    <property type="protein sequence ID" value="AKB29059.1"/>
    <property type="molecule type" value="Genomic_DNA"/>
</dbReference>
<dbReference type="InterPro" id="IPR006235">
    <property type="entry name" value="OAc-hSer/O-AcSer_sulfhydrylase"/>
</dbReference>
<dbReference type="GO" id="GO:0071269">
    <property type="term" value="P:L-homocysteine biosynthetic process"/>
    <property type="evidence" value="ECO:0007669"/>
    <property type="project" value="TreeGrafter"/>
</dbReference>
<dbReference type="GO" id="GO:0003962">
    <property type="term" value="F:cystathionine gamma-synthase activity"/>
    <property type="evidence" value="ECO:0007669"/>
    <property type="project" value="UniProtKB-EC"/>
</dbReference>
<evidence type="ECO:0000256" key="1">
    <source>
        <dbReference type="ARBA" id="ARBA00001933"/>
    </source>
</evidence>
<evidence type="ECO:0000256" key="5">
    <source>
        <dbReference type="ARBA" id="ARBA00022898"/>
    </source>
</evidence>
<dbReference type="InterPro" id="IPR015424">
    <property type="entry name" value="PyrdxlP-dep_Trfase"/>
</dbReference>
<dbReference type="Gene3D" id="3.40.640.10">
    <property type="entry name" value="Type I PLP-dependent aspartate aminotransferase-like (Major domain)"/>
    <property type="match status" value="1"/>
</dbReference>
<dbReference type="HOGENOM" id="CLU_018986_4_0_2"/>
<accession>A0A0E3P827</accession>
<dbReference type="GO" id="GO:0019346">
    <property type="term" value="P:transsulfuration"/>
    <property type="evidence" value="ECO:0007669"/>
    <property type="project" value="InterPro"/>
</dbReference>
<gene>
    <name evidence="6" type="ORF">MSSIT_2340</name>
</gene>
<dbReference type="GO" id="GO:0030170">
    <property type="term" value="F:pyridoxal phosphate binding"/>
    <property type="evidence" value="ECO:0007669"/>
    <property type="project" value="InterPro"/>
</dbReference>
<keyword evidence="7" id="KW-1185">Reference proteome</keyword>
<dbReference type="NCBIfam" id="TIGR01326">
    <property type="entry name" value="OAH_OAS_sulfhy"/>
    <property type="match status" value="1"/>
</dbReference>
<dbReference type="InterPro" id="IPR000277">
    <property type="entry name" value="Cys/Met-Metab_PyrdxlP-dep_enz"/>
</dbReference>
<dbReference type="FunFam" id="3.90.1150.10:FF:000033">
    <property type="entry name" value="Cystathionine gamma-synthase"/>
    <property type="match status" value="1"/>
</dbReference>
<evidence type="ECO:0000313" key="7">
    <source>
        <dbReference type="Proteomes" id="UP000033111"/>
    </source>
</evidence>
<evidence type="ECO:0000313" key="6">
    <source>
        <dbReference type="EMBL" id="AKB29059.1"/>
    </source>
</evidence>
<keyword evidence="4 6" id="KW-0808">Transferase</keyword>
<dbReference type="GeneID" id="24861221"/>
<comment type="similarity">
    <text evidence="2">Belongs to the trans-sulfuration enzymes family.</text>
</comment>
<dbReference type="KEGG" id="msw:MSSIT_2340"/>
<evidence type="ECO:0000256" key="2">
    <source>
        <dbReference type="ARBA" id="ARBA00009077"/>
    </source>
</evidence>
<organism evidence="6 7">
    <name type="scientific">Methanosarcina siciliae T4/M</name>
    <dbReference type="NCBI Taxonomy" id="1434120"/>
    <lineage>
        <taxon>Archaea</taxon>
        <taxon>Methanobacteriati</taxon>
        <taxon>Methanobacteriota</taxon>
        <taxon>Stenosarchaea group</taxon>
        <taxon>Methanomicrobia</taxon>
        <taxon>Methanosarcinales</taxon>
        <taxon>Methanosarcinaceae</taxon>
        <taxon>Methanosarcina</taxon>
    </lineage>
</organism>
<dbReference type="EC" id="2.5.1.48" evidence="6"/>
<dbReference type="PIRSF" id="PIRSF001434">
    <property type="entry name" value="CGS"/>
    <property type="match status" value="1"/>
</dbReference>
<dbReference type="OrthoDB" id="43458at2157"/>
<dbReference type="AlphaFoldDB" id="A0A0E3P827"/>
<dbReference type="FunFam" id="3.40.640.10:FF:000035">
    <property type="entry name" value="O-succinylhomoserine sulfhydrylase"/>
    <property type="match status" value="1"/>
</dbReference>
<dbReference type="PANTHER" id="PTHR43797:SF2">
    <property type="entry name" value="HOMOCYSTEINE_CYSTEINE SYNTHASE"/>
    <property type="match status" value="1"/>
</dbReference>
<dbReference type="GO" id="GO:0005737">
    <property type="term" value="C:cytoplasm"/>
    <property type="evidence" value="ECO:0007669"/>
    <property type="project" value="TreeGrafter"/>
</dbReference>
<dbReference type="PROSITE" id="PS00868">
    <property type="entry name" value="CYS_MET_METAB_PP"/>
    <property type="match status" value="1"/>
</dbReference>
<dbReference type="GO" id="GO:0006535">
    <property type="term" value="P:cysteine biosynthetic process from serine"/>
    <property type="evidence" value="ECO:0007669"/>
    <property type="project" value="TreeGrafter"/>
</dbReference>
<dbReference type="Gene3D" id="3.90.1150.10">
    <property type="entry name" value="Aspartate Aminotransferase, domain 1"/>
    <property type="match status" value="1"/>
</dbReference>
<keyword evidence="5" id="KW-0663">Pyridoxal phosphate</keyword>
<sequence length="441" mass="47780">MDNSNEKQIGEKGLRKRTLENPGISTLAVHAGAKPDPATGARSVPIYQTAAYVFDDTEHAADLFGLRKEGNIYTRLMNPTTDVFEKRIAALEGGIGALATSSGMAAITTALLTFTGPGDEIVSGDKIYGGTYELFNYTFPKLGRTVKFVDSGIPEEFEKAITDKTKALYVESIGNPKLDVPDFEKLAEIAHSAGIPLVVDNTVAPVILRPIEHGADIVVHSATKYIGGHGTSIGGVIIDSGNFDWGPEKFPEICDPDPGYHELKYKEAFGKAAFIVKARVQFMRDVGACLSPFNAFLFTLGLETLPLRMKKHCDNALAVARFLQAHPKVSWVSYPGLESHRSHELAKKYLKSGYGAIIGFGIKGGTEVAKKFIESLELFSHLANIGDAKSLVIHPASTTHEQLSAEEQKACGVTEDFIRLSIGIEDEKDLILDIEQALSEV</sequence>
<dbReference type="GO" id="GO:0003961">
    <property type="term" value="F:O-acetylhomoserine aminocarboxypropyltransferase activity"/>
    <property type="evidence" value="ECO:0007669"/>
    <property type="project" value="UniProtKB-EC"/>
</dbReference>
<dbReference type="PANTHER" id="PTHR43797">
    <property type="entry name" value="HOMOCYSTEINE/CYSTEINE SYNTHASE"/>
    <property type="match status" value="1"/>
</dbReference>
<evidence type="ECO:0000256" key="4">
    <source>
        <dbReference type="ARBA" id="ARBA00022679"/>
    </source>
</evidence>
<protein>
    <submittedName>
        <fullName evidence="6">O-acetylhomoserine sulfhydrylase</fullName>
        <ecNumber evidence="6">2.5.1.48</ecNumber>
        <ecNumber evidence="6">2.5.1.49</ecNumber>
    </submittedName>
</protein>
<dbReference type="SUPFAM" id="SSF53383">
    <property type="entry name" value="PLP-dependent transferases"/>
    <property type="match status" value="1"/>
</dbReference>
<dbReference type="Proteomes" id="UP000033111">
    <property type="component" value="Chromosome"/>
</dbReference>
<dbReference type="GO" id="GO:0004124">
    <property type="term" value="F:cysteine synthase activity"/>
    <property type="evidence" value="ECO:0007669"/>
    <property type="project" value="TreeGrafter"/>
</dbReference>